<dbReference type="Proteomes" id="UP000214720">
    <property type="component" value="Unassembled WGS sequence"/>
</dbReference>
<name>A0A226WTW5_CABSO</name>
<dbReference type="RefSeq" id="WP_089163776.1">
    <property type="nucleotide sequence ID" value="NZ_MTHB01000206.1"/>
</dbReference>
<feature type="transmembrane region" description="Helical" evidence="1">
    <location>
        <begin position="65"/>
        <end position="88"/>
    </location>
</feature>
<proteinExistence type="predicted"/>
<dbReference type="OrthoDB" id="9807167at2"/>
<evidence type="ECO:0000313" key="2">
    <source>
        <dbReference type="EMBL" id="OXC74634.1"/>
    </source>
</evidence>
<evidence type="ECO:0000313" key="3">
    <source>
        <dbReference type="Proteomes" id="UP000214720"/>
    </source>
</evidence>
<dbReference type="eggNOG" id="COG4377">
    <property type="taxonomic scope" value="Bacteria"/>
</dbReference>
<comment type="caution">
    <text evidence="2">The sequence shown here is derived from an EMBL/GenBank/DDBJ whole genome shotgun (WGS) entry which is preliminary data.</text>
</comment>
<accession>A0A226WTW5</accession>
<dbReference type="AlphaFoldDB" id="A0A226WTW5"/>
<keyword evidence="1" id="KW-0812">Transmembrane</keyword>
<feature type="transmembrane region" description="Helical" evidence="1">
    <location>
        <begin position="6"/>
        <end position="25"/>
    </location>
</feature>
<protein>
    <submittedName>
        <fullName evidence="2">Membrane protein DUF2324 in 2-Ketogluconate Utilization cluster</fullName>
    </submittedName>
</protein>
<feature type="transmembrane region" description="Helical" evidence="1">
    <location>
        <begin position="37"/>
        <end position="53"/>
    </location>
</feature>
<evidence type="ECO:0000256" key="1">
    <source>
        <dbReference type="SAM" id="Phobius"/>
    </source>
</evidence>
<dbReference type="Pfam" id="PF10086">
    <property type="entry name" value="YhfC"/>
    <property type="match status" value="1"/>
</dbReference>
<dbReference type="PIRSF" id="PIRSF033101">
    <property type="entry name" value="UCP033101"/>
    <property type="match status" value="1"/>
</dbReference>
<keyword evidence="1" id="KW-0472">Membrane</keyword>
<organism evidence="2 3">
    <name type="scientific">Caballeronia sordidicola</name>
    <name type="common">Burkholderia sordidicola</name>
    <dbReference type="NCBI Taxonomy" id="196367"/>
    <lineage>
        <taxon>Bacteria</taxon>
        <taxon>Pseudomonadati</taxon>
        <taxon>Pseudomonadota</taxon>
        <taxon>Betaproteobacteria</taxon>
        <taxon>Burkholderiales</taxon>
        <taxon>Burkholderiaceae</taxon>
        <taxon>Caballeronia</taxon>
    </lineage>
</organism>
<gene>
    <name evidence="2" type="ORF">BSU04_30575</name>
</gene>
<dbReference type="InterPro" id="IPR011397">
    <property type="entry name" value="YhfC"/>
</dbReference>
<feature type="transmembrane region" description="Helical" evidence="1">
    <location>
        <begin position="207"/>
        <end position="224"/>
    </location>
</feature>
<reference evidence="3" key="1">
    <citation type="submission" date="2017-01" db="EMBL/GenBank/DDBJ databases">
        <title>Genome Analysis of Deinococcus marmoris KOPRI26562.</title>
        <authorList>
            <person name="Kim J.H."/>
            <person name="Oh H.-M."/>
        </authorList>
    </citation>
    <scope>NUCLEOTIDE SEQUENCE [LARGE SCALE GENOMIC DNA]</scope>
    <source>
        <strain evidence="3">PAMC 26633</strain>
    </source>
</reference>
<sequence length="278" mass="30169">MVSALTLVCLTIATLLIAALPIWLYRKTKPRFGFERRDVIVGIAVFALFSMVIERGLHGLVLSNATTVGLLMNPAIFVIYGALATGICEEVGRYAGMKWLIKRDPASLQRPGTALGYGIGHGGAEAWLVGVLVQLQWILYALLADRGMLDQYFTSVPAESLLRLHAVLGSLAPETAALFLVERAAAFVFQVGLSVGMWHMLRERFRFTLPFMIVAHALIALPVAMYQARLIPLLAADAVYLVFGLIVMRALRRYFLGVAAAANRAARAASAAPEKAGD</sequence>
<feature type="transmembrane region" description="Helical" evidence="1">
    <location>
        <begin position="230"/>
        <end position="248"/>
    </location>
</feature>
<dbReference type="EMBL" id="MTHB01000206">
    <property type="protein sequence ID" value="OXC74634.1"/>
    <property type="molecule type" value="Genomic_DNA"/>
</dbReference>
<keyword evidence="1" id="KW-1133">Transmembrane helix</keyword>